<accession>A0ABP8E683</accession>
<keyword evidence="2" id="KW-1185">Reference proteome</keyword>
<sequence length="57" mass="5748">MTLAAAGGRGGAAAAMASTWAAYSMLVVMAPAMQPEGVSAGYIGQRGNVMVEVRFNV</sequence>
<evidence type="ECO:0000313" key="1">
    <source>
        <dbReference type="EMBL" id="GAA4267755.1"/>
    </source>
</evidence>
<dbReference type="EMBL" id="BAABAU010000006">
    <property type="protein sequence ID" value="GAA4267755.1"/>
    <property type="molecule type" value="Genomic_DNA"/>
</dbReference>
<gene>
    <name evidence="1" type="ORF">GCM10022256_33670</name>
</gene>
<proteinExistence type="predicted"/>
<reference evidence="2" key="1">
    <citation type="journal article" date="2019" name="Int. J. Syst. Evol. Microbiol.">
        <title>The Global Catalogue of Microorganisms (GCM) 10K type strain sequencing project: providing services to taxonomists for standard genome sequencing and annotation.</title>
        <authorList>
            <consortium name="The Broad Institute Genomics Platform"/>
            <consortium name="The Broad Institute Genome Sequencing Center for Infectious Disease"/>
            <person name="Wu L."/>
            <person name="Ma J."/>
        </authorList>
    </citation>
    <scope>NUCLEOTIDE SEQUENCE [LARGE SCALE GENOMIC DNA]</scope>
    <source>
        <strain evidence="2">JCM 17442</strain>
    </source>
</reference>
<name>A0ABP8E683_9MICO</name>
<evidence type="ECO:0000313" key="2">
    <source>
        <dbReference type="Proteomes" id="UP001501594"/>
    </source>
</evidence>
<protein>
    <submittedName>
        <fullName evidence="1">Uncharacterized protein</fullName>
    </submittedName>
</protein>
<comment type="caution">
    <text evidence="1">The sequence shown here is derived from an EMBL/GenBank/DDBJ whole genome shotgun (WGS) entry which is preliminary data.</text>
</comment>
<organism evidence="1 2">
    <name type="scientific">Frondihabitans peucedani</name>
    <dbReference type="NCBI Taxonomy" id="598626"/>
    <lineage>
        <taxon>Bacteria</taxon>
        <taxon>Bacillati</taxon>
        <taxon>Actinomycetota</taxon>
        <taxon>Actinomycetes</taxon>
        <taxon>Micrococcales</taxon>
        <taxon>Microbacteriaceae</taxon>
        <taxon>Frondihabitans</taxon>
    </lineage>
</organism>
<dbReference type="Proteomes" id="UP001501594">
    <property type="component" value="Unassembled WGS sequence"/>
</dbReference>